<dbReference type="Pfam" id="PF03646">
    <property type="entry name" value="FlaG"/>
    <property type="match status" value="1"/>
</dbReference>
<dbReference type="OrthoDB" id="5741693at2"/>
<gene>
    <name evidence="2" type="ORF">C8D85_2093</name>
</gene>
<sequence length="142" mass="15807">MSINSDFSKLSTTPLQTGQGNQLTEQEFVKDKQLQTQVVQQTADTNSTGTESENGSNFADDSAKFVDEPKVEEVNVKMRQLSLGVSFELTEESENIVKVIDQETGDLVRQIPSEEFLKMSDRLDEIFGELNSLKGNLINSEV</sequence>
<feature type="compositionally biased region" description="Polar residues" evidence="1">
    <location>
        <begin position="34"/>
        <end position="59"/>
    </location>
</feature>
<protein>
    <submittedName>
        <fullName evidence="2">Flagellar protein FlaG</fullName>
    </submittedName>
</protein>
<dbReference type="InterPro" id="IPR035924">
    <property type="entry name" value="FlaG-like_sf"/>
</dbReference>
<feature type="compositionally biased region" description="Polar residues" evidence="1">
    <location>
        <begin position="1"/>
        <end position="25"/>
    </location>
</feature>
<dbReference type="Proteomes" id="UP000295729">
    <property type="component" value="Unassembled WGS sequence"/>
</dbReference>
<dbReference type="SUPFAM" id="SSF160214">
    <property type="entry name" value="FlaG-like"/>
    <property type="match status" value="1"/>
</dbReference>
<keyword evidence="3" id="KW-1185">Reference proteome</keyword>
<feature type="region of interest" description="Disordered" evidence="1">
    <location>
        <begin position="1"/>
        <end position="64"/>
    </location>
</feature>
<proteinExistence type="predicted"/>
<evidence type="ECO:0000313" key="2">
    <source>
        <dbReference type="EMBL" id="TDR13217.1"/>
    </source>
</evidence>
<dbReference type="Gene3D" id="3.30.160.170">
    <property type="entry name" value="FlaG-like"/>
    <property type="match status" value="1"/>
</dbReference>
<reference evidence="2 3" key="1">
    <citation type="submission" date="2019-03" db="EMBL/GenBank/DDBJ databases">
        <title>Genomic Encyclopedia of Type Strains, Phase IV (KMG-IV): sequencing the most valuable type-strain genomes for metagenomic binning, comparative biology and taxonomic classification.</title>
        <authorList>
            <person name="Goeker M."/>
        </authorList>
    </citation>
    <scope>NUCLEOTIDE SEQUENCE [LARGE SCALE GENOMIC DNA]</scope>
    <source>
        <strain evidence="2 3">DSM 5604</strain>
    </source>
</reference>
<evidence type="ECO:0000256" key="1">
    <source>
        <dbReference type="SAM" id="MobiDB-lite"/>
    </source>
</evidence>
<organism evidence="2 3">
    <name type="scientific">Marinomonas communis</name>
    <dbReference type="NCBI Taxonomy" id="28254"/>
    <lineage>
        <taxon>Bacteria</taxon>
        <taxon>Pseudomonadati</taxon>
        <taxon>Pseudomonadota</taxon>
        <taxon>Gammaproteobacteria</taxon>
        <taxon>Oceanospirillales</taxon>
        <taxon>Oceanospirillaceae</taxon>
        <taxon>Marinomonas</taxon>
    </lineage>
</organism>
<keyword evidence="2" id="KW-0966">Cell projection</keyword>
<evidence type="ECO:0000313" key="3">
    <source>
        <dbReference type="Proteomes" id="UP000295729"/>
    </source>
</evidence>
<dbReference type="RefSeq" id="WP_133562384.1">
    <property type="nucleotide sequence ID" value="NZ_SNZA01000003.1"/>
</dbReference>
<dbReference type="PANTHER" id="PTHR37166">
    <property type="entry name" value="PROTEIN FLAG"/>
    <property type="match status" value="1"/>
</dbReference>
<keyword evidence="2" id="KW-0282">Flagellum</keyword>
<dbReference type="AlphaFoldDB" id="A0A4R6X893"/>
<dbReference type="PANTHER" id="PTHR37166:SF1">
    <property type="entry name" value="PROTEIN FLAG"/>
    <property type="match status" value="1"/>
</dbReference>
<keyword evidence="2" id="KW-0969">Cilium</keyword>
<name>A0A4R6X893_9GAMM</name>
<dbReference type="InterPro" id="IPR005186">
    <property type="entry name" value="FlaG"/>
</dbReference>
<dbReference type="EMBL" id="SNZA01000003">
    <property type="protein sequence ID" value="TDR13217.1"/>
    <property type="molecule type" value="Genomic_DNA"/>
</dbReference>
<comment type="caution">
    <text evidence="2">The sequence shown here is derived from an EMBL/GenBank/DDBJ whole genome shotgun (WGS) entry which is preliminary data.</text>
</comment>
<accession>A0A4R6X893</accession>